<protein>
    <submittedName>
        <fullName evidence="1">Uncharacterized protein</fullName>
    </submittedName>
</protein>
<dbReference type="EMBL" id="GBXM01013896">
    <property type="protein sequence ID" value="JAH94681.1"/>
    <property type="molecule type" value="Transcribed_RNA"/>
</dbReference>
<sequence>MEKRVHKVFRTAKLQLTVSLLKIKIERKIPFYPFTLQILKNAHYTLTVLQYDCNLAYF</sequence>
<organism evidence="1">
    <name type="scientific">Anguilla anguilla</name>
    <name type="common">European freshwater eel</name>
    <name type="synonym">Muraena anguilla</name>
    <dbReference type="NCBI Taxonomy" id="7936"/>
    <lineage>
        <taxon>Eukaryota</taxon>
        <taxon>Metazoa</taxon>
        <taxon>Chordata</taxon>
        <taxon>Craniata</taxon>
        <taxon>Vertebrata</taxon>
        <taxon>Euteleostomi</taxon>
        <taxon>Actinopterygii</taxon>
        <taxon>Neopterygii</taxon>
        <taxon>Teleostei</taxon>
        <taxon>Anguilliformes</taxon>
        <taxon>Anguillidae</taxon>
        <taxon>Anguilla</taxon>
    </lineage>
</organism>
<reference evidence="1" key="1">
    <citation type="submission" date="2014-11" db="EMBL/GenBank/DDBJ databases">
        <authorList>
            <person name="Amaro Gonzalez C."/>
        </authorList>
    </citation>
    <scope>NUCLEOTIDE SEQUENCE</scope>
</reference>
<name>A0A0E9WWR5_ANGAN</name>
<dbReference type="AlphaFoldDB" id="A0A0E9WWR5"/>
<proteinExistence type="predicted"/>
<accession>A0A0E9WWR5</accession>
<evidence type="ECO:0000313" key="1">
    <source>
        <dbReference type="EMBL" id="JAH94681.1"/>
    </source>
</evidence>
<reference evidence="1" key="2">
    <citation type="journal article" date="2015" name="Fish Shellfish Immunol.">
        <title>Early steps in the European eel (Anguilla anguilla)-Vibrio vulnificus interaction in the gills: Role of the RtxA13 toxin.</title>
        <authorList>
            <person name="Callol A."/>
            <person name="Pajuelo D."/>
            <person name="Ebbesson L."/>
            <person name="Teles M."/>
            <person name="MacKenzie S."/>
            <person name="Amaro C."/>
        </authorList>
    </citation>
    <scope>NUCLEOTIDE SEQUENCE</scope>
</reference>